<dbReference type="InterPro" id="IPR050738">
    <property type="entry name" value="Sulfatase"/>
</dbReference>
<dbReference type="Gene3D" id="3.40.720.10">
    <property type="entry name" value="Alkaline Phosphatase, subunit A"/>
    <property type="match status" value="1"/>
</dbReference>
<dbReference type="Pfam" id="PF00884">
    <property type="entry name" value="Sulfatase"/>
    <property type="match status" value="1"/>
</dbReference>
<comment type="caution">
    <text evidence="4">The sequence shown here is derived from an EMBL/GenBank/DDBJ whole genome shotgun (WGS) entry which is preliminary data.</text>
</comment>
<dbReference type="PANTHER" id="PTHR42693:SF33">
    <property type="entry name" value="ARYLSULFATASE"/>
    <property type="match status" value="1"/>
</dbReference>
<dbReference type="InterPro" id="IPR000917">
    <property type="entry name" value="Sulfatase_N"/>
</dbReference>
<feature type="transmembrane region" description="Helical" evidence="2">
    <location>
        <begin position="157"/>
        <end position="178"/>
    </location>
</feature>
<name>F2AKH1_RHOBT</name>
<keyword evidence="2" id="KW-0472">Membrane</keyword>
<evidence type="ECO:0000259" key="3">
    <source>
        <dbReference type="Pfam" id="PF00884"/>
    </source>
</evidence>
<evidence type="ECO:0000256" key="2">
    <source>
        <dbReference type="SAM" id="Phobius"/>
    </source>
</evidence>
<accession>F2AKH1</accession>
<dbReference type="PATRIC" id="fig|991778.3.peg.147"/>
<dbReference type="SUPFAM" id="SSF53649">
    <property type="entry name" value="Alkaline phosphatase-like"/>
    <property type="match status" value="1"/>
</dbReference>
<dbReference type="InterPro" id="IPR017850">
    <property type="entry name" value="Alkaline_phosphatase_core_sf"/>
</dbReference>
<feature type="transmembrane region" description="Helical" evidence="2">
    <location>
        <begin position="199"/>
        <end position="218"/>
    </location>
</feature>
<proteinExistence type="inferred from homology"/>
<reference evidence="4 5" key="1">
    <citation type="journal article" date="2013" name="Mar. Genomics">
        <title>Expression of sulfatases in Rhodopirellula baltica and the diversity of sulfatases in the genus Rhodopirellula.</title>
        <authorList>
            <person name="Wegner C.E."/>
            <person name="Richter-Heitmann T."/>
            <person name="Klindworth A."/>
            <person name="Klockow C."/>
            <person name="Richter M."/>
            <person name="Achstetter T."/>
            <person name="Glockner F.O."/>
            <person name="Harder J."/>
        </authorList>
    </citation>
    <scope>NUCLEOTIDE SEQUENCE [LARGE SCALE GENOMIC DNA]</scope>
    <source>
        <strain evidence="4 5">WH47</strain>
    </source>
</reference>
<gene>
    <name evidence="4" type="ORF">RBWH47_06063</name>
</gene>
<dbReference type="AlphaFoldDB" id="F2AKH1"/>
<dbReference type="EC" id="3.1.6.1" evidence="4"/>
<dbReference type="GO" id="GO:0004065">
    <property type="term" value="F:arylsulfatase activity"/>
    <property type="evidence" value="ECO:0007669"/>
    <property type="project" value="UniProtKB-EC"/>
</dbReference>
<protein>
    <submittedName>
        <fullName evidence="4">Sulfatase</fullName>
        <ecNumber evidence="4">3.1.6.1</ecNumber>
    </submittedName>
</protein>
<dbReference type="EMBL" id="AFAR01000006">
    <property type="protein sequence ID" value="EGF29845.1"/>
    <property type="molecule type" value="Genomic_DNA"/>
</dbReference>
<keyword evidence="4" id="KW-0378">Hydrolase</keyword>
<feature type="domain" description="Sulfatase N-terminal" evidence="3">
    <location>
        <begin position="298"/>
        <end position="565"/>
    </location>
</feature>
<evidence type="ECO:0000256" key="1">
    <source>
        <dbReference type="ARBA" id="ARBA00008779"/>
    </source>
</evidence>
<evidence type="ECO:0000313" key="5">
    <source>
        <dbReference type="Proteomes" id="UP000006222"/>
    </source>
</evidence>
<sequence length="736" mass="82015">MLRFTRKHNPPAVNKEGTDASVVLSSNSKEDLEVSRNRLILFLLANALTIACFALFHRFTPDVDLQSDLSFSGVVCLVTLETILLMLPALIFVVVSSAFLGGAWMRLAIPWSVLVSAIYFIDFALLVFLREHLFSSSFAGLLVAVGPFLHQYITWELLGLAIALVVVWLIMQSVLWWIAKVMSRRSKQEGNQLSRPKAIVLLFVACLPIVGAVLPALLNWERTQSEILTVADRHPVTVLGVWSATTTPQLSAESEAALQGSVAMLSNASIPRSIVQRYQRLRISIDETNEVGNSKSLPDIVIVVSECFRADVMTQKSTPRLFERSRRGLRMTKHVSSGNSSNLGFFGVMFGLDAHLFSYADQMPVGILQVLEQVGYETGFFGRAGFDTFSMETFCSSDRFGHCHFSPITQSVTSDKLAVEEAVEFFDRTGDYETDVNKPRIAVVYVYSPHEWYHEEQDDVHSLDDVPRDFRSSSRSKEDFRRFLNSIHFMDRVIDPLFNERRIAFVTGDHGESFGEDGRIMHGSALSEVQTRVACVGFGPGIPDRSVDSWTSHVDLLPTVLQAIGAKASDKTLFQGTSLLEPVPSERIITCRSISSRSQLLLSNSQLKDAFGYVGFFDWGQFTLAPGAWVDSIGDAVESSSGEASWDDSVVMRDWLNQTMDSKFANLGSDPEEGLRQTILSDDPKVVLESIRLINLLGEKRSMFQAELQQCLAFPDERVRDAAFKVLHTLARSSRT</sequence>
<comment type="similarity">
    <text evidence="1">Belongs to the sulfatase family.</text>
</comment>
<evidence type="ECO:0000313" key="4">
    <source>
        <dbReference type="EMBL" id="EGF29845.1"/>
    </source>
</evidence>
<organism evidence="4 5">
    <name type="scientific">Rhodopirellula baltica WH47</name>
    <dbReference type="NCBI Taxonomy" id="991778"/>
    <lineage>
        <taxon>Bacteria</taxon>
        <taxon>Pseudomonadati</taxon>
        <taxon>Planctomycetota</taxon>
        <taxon>Planctomycetia</taxon>
        <taxon>Pirellulales</taxon>
        <taxon>Pirellulaceae</taxon>
        <taxon>Rhodopirellula</taxon>
    </lineage>
</organism>
<dbReference type="Proteomes" id="UP000006222">
    <property type="component" value="Unassembled WGS sequence"/>
</dbReference>
<feature type="transmembrane region" description="Helical" evidence="2">
    <location>
        <begin position="39"/>
        <end position="59"/>
    </location>
</feature>
<dbReference type="PANTHER" id="PTHR42693">
    <property type="entry name" value="ARYLSULFATASE FAMILY MEMBER"/>
    <property type="match status" value="1"/>
</dbReference>
<keyword evidence="2" id="KW-0812">Transmembrane</keyword>
<keyword evidence="2" id="KW-1133">Transmembrane helix</keyword>
<feature type="transmembrane region" description="Helical" evidence="2">
    <location>
        <begin position="107"/>
        <end position="129"/>
    </location>
</feature>
<feature type="transmembrane region" description="Helical" evidence="2">
    <location>
        <begin position="71"/>
        <end position="95"/>
    </location>
</feature>